<dbReference type="GO" id="GO:0046872">
    <property type="term" value="F:metal ion binding"/>
    <property type="evidence" value="ECO:0007669"/>
    <property type="project" value="UniProtKB-KW"/>
</dbReference>
<organism evidence="7 8">
    <name type="scientific">Frankia nepalensis</name>
    <dbReference type="NCBI Taxonomy" id="1836974"/>
    <lineage>
        <taxon>Bacteria</taxon>
        <taxon>Bacillati</taxon>
        <taxon>Actinomycetota</taxon>
        <taxon>Actinomycetes</taxon>
        <taxon>Frankiales</taxon>
        <taxon>Frankiaceae</taxon>
        <taxon>Frankia</taxon>
    </lineage>
</organism>
<dbReference type="RefSeq" id="WP_203002594.1">
    <property type="nucleotide sequence ID" value="NZ_JADWYU010000200.1"/>
</dbReference>
<evidence type="ECO:0000256" key="3">
    <source>
        <dbReference type="ARBA" id="ARBA00022723"/>
    </source>
</evidence>
<dbReference type="PROSITE" id="PS00551">
    <property type="entry name" value="MOLYBDOPTERIN_PROK_1"/>
    <property type="match status" value="1"/>
</dbReference>
<name>A0A937RQU8_9ACTN</name>
<dbReference type="Pfam" id="PF00384">
    <property type="entry name" value="Molybdopterin"/>
    <property type="match status" value="1"/>
</dbReference>
<dbReference type="InterPro" id="IPR006963">
    <property type="entry name" value="Mopterin_OxRdtase_4Fe-4S_dom"/>
</dbReference>
<accession>A0A937RQU8</accession>
<dbReference type="InterPro" id="IPR006657">
    <property type="entry name" value="MoPterin_dinucl-bd_dom"/>
</dbReference>
<keyword evidence="5" id="KW-0411">Iron-sulfur</keyword>
<dbReference type="PANTHER" id="PTHR43742">
    <property type="entry name" value="TRIMETHYLAMINE-N-OXIDE REDUCTASE"/>
    <property type="match status" value="1"/>
</dbReference>
<dbReference type="PROSITE" id="PS51669">
    <property type="entry name" value="4FE4S_MOW_BIS_MGD"/>
    <property type="match status" value="1"/>
</dbReference>
<evidence type="ECO:0000256" key="4">
    <source>
        <dbReference type="ARBA" id="ARBA00023004"/>
    </source>
</evidence>
<evidence type="ECO:0000313" key="8">
    <source>
        <dbReference type="Proteomes" id="UP000604475"/>
    </source>
</evidence>
<dbReference type="Pfam" id="PF04879">
    <property type="entry name" value="Molybdop_Fe4S4"/>
    <property type="match status" value="1"/>
</dbReference>
<dbReference type="Gene3D" id="3.40.228.10">
    <property type="entry name" value="Dimethylsulfoxide Reductase, domain 2"/>
    <property type="match status" value="1"/>
</dbReference>
<keyword evidence="8" id="KW-1185">Reference proteome</keyword>
<dbReference type="PANTHER" id="PTHR43742:SF2">
    <property type="entry name" value="ASSIMILATORY NITRATE REDUCTASE CATALYTIC SUBUNIT"/>
    <property type="match status" value="1"/>
</dbReference>
<proteinExistence type="inferred from homology"/>
<evidence type="ECO:0000259" key="6">
    <source>
        <dbReference type="PROSITE" id="PS51669"/>
    </source>
</evidence>
<dbReference type="Pfam" id="PF01568">
    <property type="entry name" value="Molydop_binding"/>
    <property type="match status" value="1"/>
</dbReference>
<keyword evidence="4" id="KW-0408">Iron</keyword>
<dbReference type="GO" id="GO:0016491">
    <property type="term" value="F:oxidoreductase activity"/>
    <property type="evidence" value="ECO:0007669"/>
    <property type="project" value="InterPro"/>
</dbReference>
<evidence type="ECO:0000256" key="2">
    <source>
        <dbReference type="ARBA" id="ARBA00022485"/>
    </source>
</evidence>
<gene>
    <name evidence="7" type="ORF">I7412_24670</name>
</gene>
<evidence type="ECO:0000256" key="5">
    <source>
        <dbReference type="ARBA" id="ARBA00023014"/>
    </source>
</evidence>
<dbReference type="InterPro" id="IPR050612">
    <property type="entry name" value="Prok_Mopterin_Oxidored"/>
</dbReference>
<dbReference type="Gene3D" id="3.40.50.740">
    <property type="match status" value="1"/>
</dbReference>
<dbReference type="EMBL" id="JAEACQ010000246">
    <property type="protein sequence ID" value="MBL7630296.1"/>
    <property type="molecule type" value="Genomic_DNA"/>
</dbReference>
<dbReference type="AlphaFoldDB" id="A0A937RQU8"/>
<dbReference type="InterPro" id="IPR009010">
    <property type="entry name" value="Asp_de-COase-like_dom_sf"/>
</dbReference>
<dbReference type="Gene3D" id="2.20.25.90">
    <property type="entry name" value="ADC-like domains"/>
    <property type="match status" value="1"/>
</dbReference>
<reference evidence="7" key="1">
    <citation type="submission" date="2020-12" db="EMBL/GenBank/DDBJ databases">
        <title>Genomic characterization of non-nitrogen-fixing Frankia strains.</title>
        <authorList>
            <person name="Carlos-Shanley C."/>
            <person name="Guerra T."/>
            <person name="Hahn D."/>
        </authorList>
    </citation>
    <scope>NUCLEOTIDE SEQUENCE</scope>
    <source>
        <strain evidence="7">CN6</strain>
    </source>
</reference>
<dbReference type="Proteomes" id="UP000604475">
    <property type="component" value="Unassembled WGS sequence"/>
</dbReference>
<evidence type="ECO:0000313" key="7">
    <source>
        <dbReference type="EMBL" id="MBL7630296.1"/>
    </source>
</evidence>
<keyword evidence="3" id="KW-0479">Metal-binding</keyword>
<evidence type="ECO:0000256" key="1">
    <source>
        <dbReference type="ARBA" id="ARBA00010312"/>
    </source>
</evidence>
<comment type="similarity">
    <text evidence="1">Belongs to the prokaryotic molybdopterin-containing oxidoreductase family.</text>
</comment>
<dbReference type="SUPFAM" id="SSF50692">
    <property type="entry name" value="ADC-like"/>
    <property type="match status" value="1"/>
</dbReference>
<dbReference type="InterPro" id="IPR006656">
    <property type="entry name" value="Mopterin_OxRdtase"/>
</dbReference>
<keyword evidence="2" id="KW-0004">4Fe-4S</keyword>
<comment type="caution">
    <text evidence="7">The sequence shown here is derived from an EMBL/GenBank/DDBJ whole genome shotgun (WGS) entry which is preliminary data.</text>
</comment>
<dbReference type="Gene3D" id="2.40.40.20">
    <property type="match status" value="1"/>
</dbReference>
<dbReference type="InterPro" id="IPR027467">
    <property type="entry name" value="MopterinOxRdtase_cofactor_BS"/>
</dbReference>
<protein>
    <submittedName>
        <fullName evidence="7">Molybdopterin-dependent oxidoreductase</fullName>
    </submittedName>
</protein>
<dbReference type="SUPFAM" id="SSF53706">
    <property type="entry name" value="Formate dehydrogenase/DMSO reductase, domains 1-3"/>
    <property type="match status" value="1"/>
</dbReference>
<dbReference type="GO" id="GO:0051539">
    <property type="term" value="F:4 iron, 4 sulfur cluster binding"/>
    <property type="evidence" value="ECO:0007669"/>
    <property type="project" value="UniProtKB-KW"/>
</dbReference>
<dbReference type="SMART" id="SM00926">
    <property type="entry name" value="Molybdop_Fe4S4"/>
    <property type="match status" value="1"/>
</dbReference>
<dbReference type="GO" id="GO:0043546">
    <property type="term" value="F:molybdopterin cofactor binding"/>
    <property type="evidence" value="ECO:0007669"/>
    <property type="project" value="InterPro"/>
</dbReference>
<feature type="domain" description="4Fe-4S Mo/W bis-MGD-type" evidence="6">
    <location>
        <begin position="4"/>
        <end position="60"/>
    </location>
</feature>
<sequence>MTASKTVRSFCRVCTSVCGILVETAGDQVIRVRGDRDHPLSGGYTCAKGRGLPGMHHHPRRLERPLVRSGAELTPTTWAECLDDLGTRVRAIIDEHGPQAVGIFFGSGVGMDAAGYRMAQRLHAAIGTPAKFSPLTIDGTAKVLISDLVGGSPALAPRPDYDAATFVLFVGSNPVVSHGHTVAMPSPVGTLKAIAARGELWVLDPRRTETARLATGHLAPRPGTDHAVLAYLVREVLRDGARHDILEHRAVDADVLAAAVEPFTLEHTAAVTDVAEEDLARLLAAVRRAGRVAVETGTGVTMAASANVTQWLAWVLMIVTGSLNQPGGAWFHPGFGNRLESFELPISPADGSFGPGPRSRPETHSFLNEWPCAVLADEIEAGNIRAVLNLGGHLVTAFPDTETLVPALKKLDVLATIEIIENETTALSTHVLPTKDQLERADVTLWDALLPRVAAQYAPAVVDPVGDRRSTWWVLAELARRLGHELADTTGKDATDEAMLAAIARRGRRPFEDLVAEGWVEAGRELPAPWVERHVDRLGGWRLAPRLLIDQLAALTEPAPLVFVPRRQKRHLNSQFDFLGATAEVLVHPDDAAAAGLVDGQPLIVRGARGELTGVTRVDPEIRRGAVSVPHGHQTANVNRLTDKDDLDLVTGMAHYSGLPVTVHPA</sequence>